<dbReference type="Gene3D" id="3.40.630.10">
    <property type="entry name" value="Zn peptidases"/>
    <property type="match status" value="1"/>
</dbReference>
<keyword evidence="2 10" id="KW-0031">Aminopeptidase</keyword>
<evidence type="ECO:0000256" key="7">
    <source>
        <dbReference type="ARBA" id="ARBA00050021"/>
    </source>
</evidence>
<evidence type="ECO:0000256" key="8">
    <source>
        <dbReference type="ARBA" id="ARBA00050061"/>
    </source>
</evidence>
<evidence type="ECO:0000313" key="10">
    <source>
        <dbReference type="EMBL" id="MFD1716680.1"/>
    </source>
</evidence>
<dbReference type="PANTHER" id="PTHR11963:SF23">
    <property type="entry name" value="CYTOSOL AMINOPEPTIDASE"/>
    <property type="match status" value="1"/>
</dbReference>
<evidence type="ECO:0000256" key="3">
    <source>
        <dbReference type="ARBA" id="ARBA00022670"/>
    </source>
</evidence>
<feature type="domain" description="Cytosol aminopeptidase" evidence="9">
    <location>
        <begin position="369"/>
        <end position="376"/>
    </location>
</feature>
<evidence type="ECO:0000256" key="1">
    <source>
        <dbReference type="ARBA" id="ARBA00009528"/>
    </source>
</evidence>
<sequence length="525" mass="54028">MSEILPRIALPEVTLTDAPLEPAASGDVGAIAIPVHPAPDAGAPRLGGAGERIADRYGVDLLAEASARADADGVAGTSGWTRTVRLPRALAGHPPLPYEDLPAVVVLLGWGDGSPSAARRAGLCLGRAGAGLGRLALTLGDALDAEILRALVEGFLLAAYRMPRTGHSAVPGAEPARMLSLHGHVAGGADALAAARTAARATWLTRLLAATPSSTKNPEWMARQATALVSDAPMTGGRLAVEVHDEDWLDRQGMEAMLAVGGGSATPPRLVVVTWTPDRPLRSVALVGKGITYDTGGLSLKPREAMIPMKTDMAGSATVLSAVLAAADAGLPVRVSAVLPLAENALSGSAYRPGDVVRTFDGTTVEISNTDAEGRMVLADAIGWVVDTLQVDDVVDVATLTGAATLGLGRHHAALYADSDDLAAALIRAGQDAGEPAWRMPLVEDYRSALASDVADIGHAVKDPKVGGGSITAALFLQRFTRQVRWAHLDIAGVGRAGKADGELPAQAPTGFGARLLVRWLESLA</sequence>
<evidence type="ECO:0000256" key="2">
    <source>
        <dbReference type="ARBA" id="ARBA00022438"/>
    </source>
</evidence>
<evidence type="ECO:0000256" key="4">
    <source>
        <dbReference type="ARBA" id="ARBA00022801"/>
    </source>
</evidence>
<keyword evidence="11" id="KW-1185">Reference proteome</keyword>
<dbReference type="InterPro" id="IPR000819">
    <property type="entry name" value="Peptidase_M17_C"/>
</dbReference>
<dbReference type="SUPFAM" id="SSF53187">
    <property type="entry name" value="Zn-dependent exopeptidases"/>
    <property type="match status" value="1"/>
</dbReference>
<dbReference type="Proteomes" id="UP001597277">
    <property type="component" value="Unassembled WGS sequence"/>
</dbReference>
<reference evidence="11" key="1">
    <citation type="journal article" date="2019" name="Int. J. Syst. Evol. Microbiol.">
        <title>The Global Catalogue of Microorganisms (GCM) 10K type strain sequencing project: providing services to taxonomists for standard genome sequencing and annotation.</title>
        <authorList>
            <consortium name="The Broad Institute Genomics Platform"/>
            <consortium name="The Broad Institute Genome Sequencing Center for Infectious Disease"/>
            <person name="Wu L."/>
            <person name="Ma J."/>
        </authorList>
    </citation>
    <scope>NUCLEOTIDE SEQUENCE [LARGE SCALE GENOMIC DNA]</scope>
    <source>
        <strain evidence="11">JCM 17130</strain>
    </source>
</reference>
<keyword evidence="4" id="KW-0378">Hydrolase</keyword>
<evidence type="ECO:0000259" key="9">
    <source>
        <dbReference type="PROSITE" id="PS00631"/>
    </source>
</evidence>
<protein>
    <recommendedName>
        <fullName evidence="7">Probable cytosol aminopeptidase</fullName>
    </recommendedName>
    <alternativeName>
        <fullName evidence="8">Leucine aminopeptidase</fullName>
    </alternativeName>
    <alternativeName>
        <fullName evidence="5">Leucyl aminopeptidase</fullName>
    </alternativeName>
</protein>
<comment type="similarity">
    <text evidence="1">Belongs to the peptidase M17 family.</text>
</comment>
<dbReference type="EMBL" id="JBHUEE010000001">
    <property type="protein sequence ID" value="MFD1716680.1"/>
    <property type="molecule type" value="Genomic_DNA"/>
</dbReference>
<dbReference type="PANTHER" id="PTHR11963">
    <property type="entry name" value="LEUCINE AMINOPEPTIDASE-RELATED"/>
    <property type="match status" value="1"/>
</dbReference>
<dbReference type="Gene3D" id="3.40.220.10">
    <property type="entry name" value="Leucine Aminopeptidase, subunit E, domain 1"/>
    <property type="match status" value="1"/>
</dbReference>
<evidence type="ECO:0000256" key="5">
    <source>
        <dbReference type="ARBA" id="ARBA00033172"/>
    </source>
</evidence>
<dbReference type="RefSeq" id="WP_388002108.1">
    <property type="nucleotide sequence ID" value="NZ_JBHUEE010000001.1"/>
</dbReference>
<gene>
    <name evidence="10" type="ORF">ACFSE6_02450</name>
</gene>
<accession>A0ABW4L275</accession>
<proteinExistence type="inferred from homology"/>
<evidence type="ECO:0000256" key="6">
    <source>
        <dbReference type="ARBA" id="ARBA00049972"/>
    </source>
</evidence>
<dbReference type="InterPro" id="IPR011356">
    <property type="entry name" value="Leucine_aapep/pepB"/>
</dbReference>
<comment type="caution">
    <text evidence="10">The sequence shown here is derived from an EMBL/GenBank/DDBJ whole genome shotgun (WGS) entry which is preliminary data.</text>
</comment>
<comment type="function">
    <text evidence="6">Presumably involved in the processing and regular turnover of intracellular proteins. Catalyzes the removal of unsubstituted N-terminal amino acids from various peptides.</text>
</comment>
<dbReference type="CDD" id="cd00433">
    <property type="entry name" value="Peptidase_M17"/>
    <property type="match status" value="1"/>
</dbReference>
<dbReference type="GO" id="GO:0004177">
    <property type="term" value="F:aminopeptidase activity"/>
    <property type="evidence" value="ECO:0007669"/>
    <property type="project" value="UniProtKB-KW"/>
</dbReference>
<keyword evidence="3" id="KW-0645">Protease</keyword>
<name>A0ABW4L275_9MICO</name>
<dbReference type="PRINTS" id="PR00481">
    <property type="entry name" value="LAMNOPPTDASE"/>
</dbReference>
<dbReference type="PROSITE" id="PS00631">
    <property type="entry name" value="CYTOSOL_AP"/>
    <property type="match status" value="1"/>
</dbReference>
<dbReference type="InterPro" id="IPR043472">
    <property type="entry name" value="Macro_dom-like"/>
</dbReference>
<evidence type="ECO:0000313" key="11">
    <source>
        <dbReference type="Proteomes" id="UP001597277"/>
    </source>
</evidence>
<organism evidence="10 11">
    <name type="scientific">Georgenia deserti</name>
    <dbReference type="NCBI Taxonomy" id="2093781"/>
    <lineage>
        <taxon>Bacteria</taxon>
        <taxon>Bacillati</taxon>
        <taxon>Actinomycetota</taxon>
        <taxon>Actinomycetes</taxon>
        <taxon>Micrococcales</taxon>
        <taxon>Bogoriellaceae</taxon>
        <taxon>Georgenia</taxon>
    </lineage>
</organism>
<dbReference type="Pfam" id="PF00883">
    <property type="entry name" value="Peptidase_M17"/>
    <property type="match status" value="1"/>
</dbReference>